<evidence type="ECO:0000259" key="3">
    <source>
        <dbReference type="Pfam" id="PF13193"/>
    </source>
</evidence>
<evidence type="ECO:0000259" key="2">
    <source>
        <dbReference type="Pfam" id="PF00501"/>
    </source>
</evidence>
<dbReference type="GO" id="GO:0016878">
    <property type="term" value="F:acid-thiol ligase activity"/>
    <property type="evidence" value="ECO:0007669"/>
    <property type="project" value="UniProtKB-ARBA"/>
</dbReference>
<evidence type="ECO:0000313" key="4">
    <source>
        <dbReference type="EMBL" id="KAA2265796.1"/>
    </source>
</evidence>
<name>A0A5B2XQV7_9PSEU</name>
<dbReference type="InterPro" id="IPR050237">
    <property type="entry name" value="ATP-dep_AMP-bd_enzyme"/>
</dbReference>
<evidence type="ECO:0000256" key="1">
    <source>
        <dbReference type="ARBA" id="ARBA00022598"/>
    </source>
</evidence>
<keyword evidence="1" id="KW-0436">Ligase</keyword>
<reference evidence="4 5" key="2">
    <citation type="submission" date="2019-09" db="EMBL/GenBank/DDBJ databases">
        <authorList>
            <person name="Jin C."/>
        </authorList>
    </citation>
    <scope>NUCLEOTIDE SEQUENCE [LARGE SCALE GENOMIC DNA]</scope>
    <source>
        <strain evidence="4 5">AN110305</strain>
    </source>
</reference>
<organism evidence="4 5">
    <name type="scientific">Solihabitans fulvus</name>
    <dbReference type="NCBI Taxonomy" id="1892852"/>
    <lineage>
        <taxon>Bacteria</taxon>
        <taxon>Bacillati</taxon>
        <taxon>Actinomycetota</taxon>
        <taxon>Actinomycetes</taxon>
        <taxon>Pseudonocardiales</taxon>
        <taxon>Pseudonocardiaceae</taxon>
        <taxon>Solihabitans</taxon>
    </lineage>
</organism>
<protein>
    <submittedName>
        <fullName evidence="4">AMP-binding protein</fullName>
    </submittedName>
</protein>
<dbReference type="Pfam" id="PF00501">
    <property type="entry name" value="AMP-binding"/>
    <property type="match status" value="1"/>
</dbReference>
<gene>
    <name evidence="4" type="ORF">F0L68_04360</name>
</gene>
<feature type="domain" description="AMP-dependent synthetase/ligase" evidence="2">
    <location>
        <begin position="35"/>
        <end position="393"/>
    </location>
</feature>
<dbReference type="InterPro" id="IPR042099">
    <property type="entry name" value="ANL_N_sf"/>
</dbReference>
<dbReference type="PANTHER" id="PTHR43767">
    <property type="entry name" value="LONG-CHAIN-FATTY-ACID--COA LIGASE"/>
    <property type="match status" value="1"/>
</dbReference>
<proteinExistence type="predicted"/>
<dbReference type="InterPro" id="IPR045851">
    <property type="entry name" value="AMP-bd_C_sf"/>
</dbReference>
<comment type="caution">
    <text evidence="4">The sequence shown here is derived from an EMBL/GenBank/DDBJ whole genome shotgun (WGS) entry which is preliminary data.</text>
</comment>
<keyword evidence="5" id="KW-1185">Reference proteome</keyword>
<dbReference type="InterPro" id="IPR000873">
    <property type="entry name" value="AMP-dep_synth/lig_dom"/>
</dbReference>
<evidence type="ECO:0000313" key="5">
    <source>
        <dbReference type="Proteomes" id="UP000323454"/>
    </source>
</evidence>
<dbReference type="RefSeq" id="WP_149848081.1">
    <property type="nucleotide sequence ID" value="NZ_VUOB01000005.1"/>
</dbReference>
<dbReference type="FunFam" id="2.30.38.10:FF:000003">
    <property type="entry name" value="Vibriobactin-specific 2,3-dihydroxybenzoate-AMP ligase"/>
    <property type="match status" value="1"/>
</dbReference>
<dbReference type="SUPFAM" id="SSF56801">
    <property type="entry name" value="Acetyl-CoA synthetase-like"/>
    <property type="match status" value="1"/>
</dbReference>
<accession>A0A5B2XQV7</accession>
<dbReference type="Proteomes" id="UP000323454">
    <property type="component" value="Unassembled WGS sequence"/>
</dbReference>
<reference evidence="4 5" key="1">
    <citation type="submission" date="2019-09" db="EMBL/GenBank/DDBJ databases">
        <title>Goodfellowia gen. nov., a new genus of the Pseudonocardineae related to Actinoalloteichus, containing Goodfellowia coeruleoviolacea gen. nov., comb. nov. gen. nov., comb. nov.</title>
        <authorList>
            <person name="Labeda D."/>
        </authorList>
    </citation>
    <scope>NUCLEOTIDE SEQUENCE [LARGE SCALE GENOMIC DNA]</scope>
    <source>
        <strain evidence="4 5">AN110305</strain>
    </source>
</reference>
<dbReference type="AlphaFoldDB" id="A0A5B2XQV7"/>
<sequence>MLTGAVPWPAALARRYRRDGYWTGETLAELLRGPARDRPTHPAVATRADQVGYAELDRRCDALAGGLRAAGARAGDRWVVQLPNSVELVTVCVAMFRLGVIPVLTLTAHRLAEIGSLCASADAAGLVIPDVHLGYDHRTLARAVAAAVPGVRSVVVAGEPAEFTALAELAGADPVDPAPPDPDEVALCLLSGGTTGLPKLIPRTHNDYAYQLRETATAMRLDGSGAYLAALPVAHNAALGCPGVLGALRCGATAVLASSPAPDDAIPLIGRAGVTLTTLMPAFLPLWAASADLFDVDLSRLVIEVGGAMLDEATARAAEQALGCTLTRWFGMGEGLLSFTRVDDPPGVRLGTEGRPLCPADELRVVGEDGRDVAPGAVGELLTRGPYTLRGYYRADEHNTRVFTRDGFFRTGDLVRMTPAGDMIVEGRIRDVINRGGEKVPAGEVEEHLRAHPLVRDAALVAVPDRAMGEKSAAFVIPAGASPPSLAQLRDFLRGRGLAAYKLPDRLALVERFPHTAIGKVDKARLRDEMLVAPAG</sequence>
<dbReference type="Pfam" id="PF13193">
    <property type="entry name" value="AMP-binding_C"/>
    <property type="match status" value="1"/>
</dbReference>
<dbReference type="OrthoDB" id="9803968at2"/>
<dbReference type="PANTHER" id="PTHR43767:SF1">
    <property type="entry name" value="NONRIBOSOMAL PEPTIDE SYNTHASE PES1 (EUROFUNG)-RELATED"/>
    <property type="match status" value="1"/>
</dbReference>
<dbReference type="InterPro" id="IPR025110">
    <property type="entry name" value="AMP-bd_C"/>
</dbReference>
<dbReference type="Gene3D" id="3.30.300.30">
    <property type="match status" value="1"/>
</dbReference>
<dbReference type="Gene3D" id="3.40.50.12780">
    <property type="entry name" value="N-terminal domain of ligase-like"/>
    <property type="match status" value="1"/>
</dbReference>
<feature type="domain" description="AMP-binding enzyme C-terminal" evidence="3">
    <location>
        <begin position="444"/>
        <end position="520"/>
    </location>
</feature>
<dbReference type="EMBL" id="VUOB01000005">
    <property type="protein sequence ID" value="KAA2265796.1"/>
    <property type="molecule type" value="Genomic_DNA"/>
</dbReference>